<feature type="region of interest" description="Disordered" evidence="1">
    <location>
        <begin position="213"/>
        <end position="245"/>
    </location>
</feature>
<evidence type="ECO:0000313" key="3">
    <source>
        <dbReference type="Proteomes" id="UP000652761"/>
    </source>
</evidence>
<gene>
    <name evidence="2" type="ORF">Taro_046975</name>
</gene>
<comment type="caution">
    <text evidence="2">The sequence shown here is derived from an EMBL/GenBank/DDBJ whole genome shotgun (WGS) entry which is preliminary data.</text>
</comment>
<organism evidence="2 3">
    <name type="scientific">Colocasia esculenta</name>
    <name type="common">Wild taro</name>
    <name type="synonym">Arum esculentum</name>
    <dbReference type="NCBI Taxonomy" id="4460"/>
    <lineage>
        <taxon>Eukaryota</taxon>
        <taxon>Viridiplantae</taxon>
        <taxon>Streptophyta</taxon>
        <taxon>Embryophyta</taxon>
        <taxon>Tracheophyta</taxon>
        <taxon>Spermatophyta</taxon>
        <taxon>Magnoliopsida</taxon>
        <taxon>Liliopsida</taxon>
        <taxon>Araceae</taxon>
        <taxon>Aroideae</taxon>
        <taxon>Colocasieae</taxon>
        <taxon>Colocasia</taxon>
    </lineage>
</organism>
<keyword evidence="3" id="KW-1185">Reference proteome</keyword>
<dbReference type="EMBL" id="NMUH01005936">
    <property type="protein sequence ID" value="MQM14046.1"/>
    <property type="molecule type" value="Genomic_DNA"/>
</dbReference>
<reference evidence="2" key="1">
    <citation type="submission" date="2017-07" db="EMBL/GenBank/DDBJ databases">
        <title>Taro Niue Genome Assembly and Annotation.</title>
        <authorList>
            <person name="Atibalentja N."/>
            <person name="Keating K."/>
            <person name="Fields C.J."/>
        </authorList>
    </citation>
    <scope>NUCLEOTIDE SEQUENCE</scope>
    <source>
        <strain evidence="2">Niue_2</strain>
        <tissue evidence="2">Leaf</tissue>
    </source>
</reference>
<name>A0A843X053_COLES</name>
<feature type="compositionally biased region" description="Polar residues" evidence="1">
    <location>
        <begin position="226"/>
        <end position="237"/>
    </location>
</feature>
<dbReference type="AlphaFoldDB" id="A0A843X053"/>
<protein>
    <submittedName>
        <fullName evidence="2">Uncharacterized protein</fullName>
    </submittedName>
</protein>
<sequence length="245" mass="26771">MNLSSSSAKKRPISPRSAFCVDLCYTPESGKFSLMFRGSPGHCRMPEEAPRFRINTSKNRGTDISCEGSVDTTPTGVDTMLQTLRQNDEEKCVDTGSSGVDTRSSSQKTCLSVLDSVLTQPEVVSTLVTLPREPILPVWDSVSTHSLDRSTHSGNFFTLSSTWTLGTLGFTWIGLGLCAHAPQGYFWTHWAINTLQLAIQPKRAPLRAFQKSFGGKKCSPPRSCSPGASSSQFSSVQAREVEFDH</sequence>
<dbReference type="Proteomes" id="UP000652761">
    <property type="component" value="Unassembled WGS sequence"/>
</dbReference>
<accession>A0A843X053</accession>
<proteinExistence type="predicted"/>
<evidence type="ECO:0000313" key="2">
    <source>
        <dbReference type="EMBL" id="MQM14046.1"/>
    </source>
</evidence>
<evidence type="ECO:0000256" key="1">
    <source>
        <dbReference type="SAM" id="MobiDB-lite"/>
    </source>
</evidence>